<dbReference type="Gene3D" id="3.30.1370.210">
    <property type="match status" value="1"/>
</dbReference>
<dbReference type="InterPro" id="IPR019496">
    <property type="entry name" value="NUFIP1_cons_dom"/>
</dbReference>
<evidence type="ECO:0000256" key="2">
    <source>
        <dbReference type="ARBA" id="ARBA00022771"/>
    </source>
</evidence>
<feature type="region of interest" description="Disordered" evidence="5">
    <location>
        <begin position="1"/>
        <end position="135"/>
    </location>
</feature>
<dbReference type="InterPro" id="IPR036855">
    <property type="entry name" value="Znf_CCCH_sf"/>
</dbReference>
<protein>
    <recommendedName>
        <fullName evidence="6">C3H1-type domain-containing protein</fullName>
    </recommendedName>
</protein>
<dbReference type="SMART" id="SM00356">
    <property type="entry name" value="ZnF_C3H1"/>
    <property type="match status" value="1"/>
</dbReference>
<dbReference type="EMBL" id="JBHGVX010000006">
    <property type="protein sequence ID" value="KAL1795210.1"/>
    <property type="molecule type" value="Genomic_DNA"/>
</dbReference>
<sequence>MSFRFPPPPPPPLPKATSSEQPYASQRGGHSRGGGDRGRGRGGNQSRGGGFSNPGGNARGGHGQNRGRGDARGRGGQRGGYQNNRGGANHRGGHNAGNGQYQTNAPSDTASANGYNNAPFASGAQTQGATQQQYDPNALAQVMSYMSTPGGVQSMAAYANHMTSTGGSSFPQSPQRQQNQPSPRYSPQQHAGQKRKLNDRNNNPQSQPNGPQPSSKPPRAKAAVPPQVPSFGFSLPPPPVVRPDSKKRKVNLGLSQQPVPDESSDDEDVDEEAAYTEKLKGGGFAFEHNGETISIQTGAEVAAWIKDRRRNFPTEKRAIEKAEEAARKRAAELDFLRRVSGKPPREHKVDPPNPETKLREKRQDDRTKKDDRAKQDADNRRQEELAALRKKLHESMVKKQSTPNVVDLGLGYESETESEAESSVLSESSVVSSSEDEDETGSESDDSDGAPETTSSKVAPPPIKLPPPPRAPKKAETKSMNVCTNWKRNGRCPYFSKCKYQHPPKEDEKLPGLYERMVEQELAKADQLALDAIKYLGQNGFLG</sequence>
<dbReference type="PANTHER" id="PTHR13309:SF0">
    <property type="entry name" value="FMR1-INTERACTING PROTEIN NUFIP1"/>
    <property type="match status" value="1"/>
</dbReference>
<feature type="region of interest" description="Disordered" evidence="5">
    <location>
        <begin position="157"/>
        <end position="273"/>
    </location>
</feature>
<organism evidence="7 8">
    <name type="scientific">Alternaria dauci</name>
    <dbReference type="NCBI Taxonomy" id="48095"/>
    <lineage>
        <taxon>Eukaryota</taxon>
        <taxon>Fungi</taxon>
        <taxon>Dikarya</taxon>
        <taxon>Ascomycota</taxon>
        <taxon>Pezizomycotina</taxon>
        <taxon>Dothideomycetes</taxon>
        <taxon>Pleosporomycetidae</taxon>
        <taxon>Pleosporales</taxon>
        <taxon>Pleosporineae</taxon>
        <taxon>Pleosporaceae</taxon>
        <taxon>Alternaria</taxon>
        <taxon>Alternaria sect. Porri</taxon>
    </lineage>
</organism>
<evidence type="ECO:0000313" key="7">
    <source>
        <dbReference type="EMBL" id="KAL1795210.1"/>
    </source>
</evidence>
<dbReference type="Proteomes" id="UP001578633">
    <property type="component" value="Chromosome 6"/>
</dbReference>
<dbReference type="InterPro" id="IPR000571">
    <property type="entry name" value="Znf_CCCH"/>
</dbReference>
<keyword evidence="1 4" id="KW-0479">Metal-binding</keyword>
<dbReference type="InterPro" id="IPR039136">
    <property type="entry name" value="NUFIP1-like"/>
</dbReference>
<dbReference type="PANTHER" id="PTHR13309">
    <property type="entry name" value="NUCLEAR FRAGILE X MENTAL RETARDATION PROTEIN INTERACTING PROTEIN 1"/>
    <property type="match status" value="1"/>
</dbReference>
<proteinExistence type="predicted"/>
<feature type="region of interest" description="Disordered" evidence="5">
    <location>
        <begin position="335"/>
        <end position="479"/>
    </location>
</feature>
<keyword evidence="3 4" id="KW-0862">Zinc</keyword>
<feature type="compositionally biased region" description="Low complexity" evidence="5">
    <location>
        <begin position="168"/>
        <end position="189"/>
    </location>
</feature>
<dbReference type="SUPFAM" id="SSF90229">
    <property type="entry name" value="CCCH zinc finger"/>
    <property type="match status" value="1"/>
</dbReference>
<feature type="compositionally biased region" description="Basic and acidic residues" evidence="5">
    <location>
        <begin position="335"/>
        <end position="397"/>
    </location>
</feature>
<keyword evidence="2 4" id="KW-0863">Zinc-finger</keyword>
<comment type="caution">
    <text evidence="7">The sequence shown here is derived from an EMBL/GenBank/DDBJ whole genome shotgun (WGS) entry which is preliminary data.</text>
</comment>
<feature type="domain" description="C3H1-type" evidence="6">
    <location>
        <begin position="477"/>
        <end position="505"/>
    </location>
</feature>
<evidence type="ECO:0000313" key="8">
    <source>
        <dbReference type="Proteomes" id="UP001578633"/>
    </source>
</evidence>
<evidence type="ECO:0000259" key="6">
    <source>
        <dbReference type="PROSITE" id="PS50103"/>
    </source>
</evidence>
<feature type="compositionally biased region" description="Gly residues" evidence="5">
    <location>
        <begin position="41"/>
        <end position="66"/>
    </location>
</feature>
<dbReference type="RefSeq" id="XP_069305794.1">
    <property type="nucleotide sequence ID" value="XM_069453221.1"/>
</dbReference>
<feature type="compositionally biased region" description="Acidic residues" evidence="5">
    <location>
        <begin position="434"/>
        <end position="449"/>
    </location>
</feature>
<evidence type="ECO:0000256" key="4">
    <source>
        <dbReference type="PROSITE-ProRule" id="PRU00723"/>
    </source>
</evidence>
<feature type="zinc finger region" description="C3H1-type" evidence="4">
    <location>
        <begin position="477"/>
        <end position="505"/>
    </location>
</feature>
<dbReference type="PROSITE" id="PS50103">
    <property type="entry name" value="ZF_C3H1"/>
    <property type="match status" value="1"/>
</dbReference>
<accession>A0ABR3UFF0</accession>
<gene>
    <name evidence="7" type="ORF">ACET3X_007026</name>
</gene>
<reference evidence="7 8" key="1">
    <citation type="submission" date="2024-09" db="EMBL/GenBank/DDBJ databases">
        <title>T2T genomes of carrot and Alternaria dauci and their utility for understanding host-pathogen interaction during carrot leaf blight disease.</title>
        <authorList>
            <person name="Liu W."/>
            <person name="Xu S."/>
            <person name="Ou C."/>
            <person name="Liu X."/>
            <person name="Zhuang F."/>
            <person name="Deng X.W."/>
        </authorList>
    </citation>
    <scope>NUCLEOTIDE SEQUENCE [LARGE SCALE GENOMIC DNA]</scope>
    <source>
        <strain evidence="7 8">A2016</strain>
    </source>
</reference>
<feature type="compositionally biased region" description="Pro residues" evidence="5">
    <location>
        <begin position="1"/>
        <end position="14"/>
    </location>
</feature>
<feature type="compositionally biased region" description="Low complexity" evidence="5">
    <location>
        <begin position="123"/>
        <end position="133"/>
    </location>
</feature>
<feature type="compositionally biased region" description="Low complexity" evidence="5">
    <location>
        <begin position="421"/>
        <end position="433"/>
    </location>
</feature>
<feature type="compositionally biased region" description="Acidic residues" evidence="5">
    <location>
        <begin position="262"/>
        <end position="273"/>
    </location>
</feature>
<keyword evidence="8" id="KW-1185">Reference proteome</keyword>
<dbReference type="Pfam" id="PF10453">
    <property type="entry name" value="NUFIP1"/>
    <property type="match status" value="1"/>
</dbReference>
<evidence type="ECO:0000256" key="1">
    <source>
        <dbReference type="ARBA" id="ARBA00022723"/>
    </source>
</evidence>
<evidence type="ECO:0000256" key="5">
    <source>
        <dbReference type="SAM" id="MobiDB-lite"/>
    </source>
</evidence>
<feature type="compositionally biased region" description="Polar residues" evidence="5">
    <location>
        <begin position="100"/>
        <end position="116"/>
    </location>
</feature>
<dbReference type="GeneID" id="96087348"/>
<name>A0ABR3UFF0_9PLEO</name>
<feature type="compositionally biased region" description="Pro residues" evidence="5">
    <location>
        <begin position="459"/>
        <end position="470"/>
    </location>
</feature>
<evidence type="ECO:0000256" key="3">
    <source>
        <dbReference type="ARBA" id="ARBA00022833"/>
    </source>
</evidence>